<dbReference type="Pfam" id="PF00676">
    <property type="entry name" value="E1_dh"/>
    <property type="match status" value="1"/>
</dbReference>
<evidence type="ECO:0000256" key="2">
    <source>
        <dbReference type="ARBA" id="ARBA00023002"/>
    </source>
</evidence>
<dbReference type="EMBL" id="GU943085">
    <property type="protein sequence ID" value="ADD95703.1"/>
    <property type="molecule type" value="Genomic_DNA"/>
</dbReference>
<name>D6PJ02_9ZZZZ</name>
<dbReference type="SUPFAM" id="SSF52518">
    <property type="entry name" value="Thiamin diphosphate-binding fold (THDP-binding)"/>
    <property type="match status" value="1"/>
</dbReference>
<sequence length="114" mass="13155">MAEGMNMAKLWNLPVIYLLENNNYAMGTAVDRAAANPDFYKRYDTIPGIRVDGHNVLAVREYMKFAKDYALENGPIFVEAKTYRYHGHSMSDPGTSYRDRQEIIEVRRNTDCIN</sequence>
<dbReference type="InterPro" id="IPR050642">
    <property type="entry name" value="PDH_E1_Alpha_Subunit"/>
</dbReference>
<keyword evidence="2" id="KW-0560">Oxidoreductase</keyword>
<organism evidence="5">
    <name type="scientific">uncultured organism MedDCM-OCT-S01-C7</name>
    <dbReference type="NCBI Taxonomy" id="743602"/>
    <lineage>
        <taxon>unclassified sequences</taxon>
        <taxon>environmental samples</taxon>
    </lineage>
</organism>
<protein>
    <recommendedName>
        <fullName evidence="4">Dehydrogenase E1 component domain-containing protein</fullName>
    </recommendedName>
</protein>
<evidence type="ECO:0000256" key="1">
    <source>
        <dbReference type="ARBA" id="ARBA00001964"/>
    </source>
</evidence>
<evidence type="ECO:0000313" key="5">
    <source>
        <dbReference type="EMBL" id="ADD95703.1"/>
    </source>
</evidence>
<proteinExistence type="predicted"/>
<dbReference type="InterPro" id="IPR029061">
    <property type="entry name" value="THDP-binding"/>
</dbReference>
<dbReference type="PANTHER" id="PTHR11516:SF60">
    <property type="entry name" value="PYRUVATE DEHYDROGENASE E1 COMPONENT SUBUNIT ALPHA"/>
    <property type="match status" value="1"/>
</dbReference>
<feature type="domain" description="Dehydrogenase E1 component" evidence="4">
    <location>
        <begin position="2"/>
        <end position="113"/>
    </location>
</feature>
<dbReference type="AlphaFoldDB" id="D6PJ02"/>
<accession>D6PJ02</accession>
<evidence type="ECO:0000256" key="3">
    <source>
        <dbReference type="ARBA" id="ARBA00023052"/>
    </source>
</evidence>
<evidence type="ECO:0000259" key="4">
    <source>
        <dbReference type="Pfam" id="PF00676"/>
    </source>
</evidence>
<dbReference type="PANTHER" id="PTHR11516">
    <property type="entry name" value="PYRUVATE DEHYDROGENASE E1 COMPONENT, ALPHA SUBUNIT BACTERIAL AND ORGANELLAR"/>
    <property type="match status" value="1"/>
</dbReference>
<keyword evidence="3" id="KW-0786">Thiamine pyrophosphate</keyword>
<dbReference type="GO" id="GO:0006086">
    <property type="term" value="P:pyruvate decarboxylation to acetyl-CoA"/>
    <property type="evidence" value="ECO:0007669"/>
    <property type="project" value="TreeGrafter"/>
</dbReference>
<dbReference type="GO" id="GO:0004739">
    <property type="term" value="F:pyruvate dehydrogenase (acetyl-transferring) activity"/>
    <property type="evidence" value="ECO:0007669"/>
    <property type="project" value="TreeGrafter"/>
</dbReference>
<reference evidence="5" key="1">
    <citation type="journal article" date="2010" name="ISME J.">
        <title>Metagenome of the Mediterranean deep chlorophyll maximum studied by direct and fosmid library 454 pyrosequencing.</title>
        <authorList>
            <person name="Ghai R."/>
            <person name="Martin-Cuadrado A.B."/>
            <person name="Molto A.G."/>
            <person name="Heredia I.G."/>
            <person name="Cabrera R."/>
            <person name="Martin J."/>
            <person name="Verdu M."/>
            <person name="Deschamps P."/>
            <person name="Moreira D."/>
            <person name="Lopez-Garcia P."/>
            <person name="Mira A."/>
            <person name="Rodriguez-Valera F."/>
        </authorList>
    </citation>
    <scope>NUCLEOTIDE SEQUENCE</scope>
</reference>
<dbReference type="InterPro" id="IPR001017">
    <property type="entry name" value="DH_E1"/>
</dbReference>
<dbReference type="Gene3D" id="3.40.50.970">
    <property type="match status" value="1"/>
</dbReference>
<comment type="cofactor">
    <cofactor evidence="1">
        <name>thiamine diphosphate</name>
        <dbReference type="ChEBI" id="CHEBI:58937"/>
    </cofactor>
</comment>